<dbReference type="EMBL" id="UGHR01000003">
    <property type="protein sequence ID" value="STR45100.1"/>
    <property type="molecule type" value="Genomic_DNA"/>
</dbReference>
<dbReference type="Gene3D" id="3.30.420.40">
    <property type="match status" value="2"/>
</dbReference>
<proteinExistence type="predicted"/>
<dbReference type="CDD" id="cd24049">
    <property type="entry name" value="ASKHA_NBD_PilM"/>
    <property type="match status" value="1"/>
</dbReference>
<dbReference type="GO" id="GO:0051301">
    <property type="term" value="P:cell division"/>
    <property type="evidence" value="ECO:0007669"/>
    <property type="project" value="InterPro"/>
</dbReference>
<dbReference type="EMBL" id="SMBT01000016">
    <property type="protein sequence ID" value="TCU82205.1"/>
    <property type="molecule type" value="Genomic_DNA"/>
</dbReference>
<dbReference type="SMART" id="SM00842">
    <property type="entry name" value="FtsA"/>
    <property type="match status" value="1"/>
</dbReference>
<name>A0A377SUU3_9NEIS</name>
<dbReference type="AlphaFoldDB" id="A0A377SUU3"/>
<dbReference type="PANTHER" id="PTHR32432:SF3">
    <property type="entry name" value="ETHANOLAMINE UTILIZATION PROTEIN EUTJ"/>
    <property type="match status" value="1"/>
</dbReference>
<dbReference type="Proteomes" id="UP000255108">
    <property type="component" value="Unassembled WGS sequence"/>
</dbReference>
<accession>A0A377SUU3</accession>
<dbReference type="OrthoDB" id="9773403at2"/>
<dbReference type="InterPro" id="IPR050696">
    <property type="entry name" value="FtsA/MreB"/>
</dbReference>
<dbReference type="Pfam" id="PF11104">
    <property type="entry name" value="PilM_2"/>
    <property type="match status" value="1"/>
</dbReference>
<reference evidence="3 5" key="2">
    <citation type="submission" date="2019-03" db="EMBL/GenBank/DDBJ databases">
        <title>Genomic Encyclopedia of Type Strains, Phase IV (KMG-IV): sequencing the most valuable type-strain genomes for metagenomic binning, comparative biology and taxonomic classification.</title>
        <authorList>
            <person name="Goeker M."/>
        </authorList>
    </citation>
    <scope>NUCLEOTIDE SEQUENCE [LARGE SCALE GENOMIC DNA]</scope>
    <source>
        <strain evidence="3 5">DSM 3764</strain>
    </source>
</reference>
<dbReference type="Gene3D" id="3.30.1490.300">
    <property type="match status" value="1"/>
</dbReference>
<evidence type="ECO:0000313" key="2">
    <source>
        <dbReference type="EMBL" id="STR45100.1"/>
    </source>
</evidence>
<dbReference type="SUPFAM" id="SSF53067">
    <property type="entry name" value="Actin-like ATPase domain"/>
    <property type="match status" value="2"/>
</dbReference>
<evidence type="ECO:0000313" key="5">
    <source>
        <dbReference type="Proteomes" id="UP000295794"/>
    </source>
</evidence>
<gene>
    <name evidence="3" type="ORF">EV682_11639</name>
    <name evidence="2" type="ORF">NCTC11159_03646</name>
</gene>
<dbReference type="Proteomes" id="UP000295794">
    <property type="component" value="Unassembled WGS sequence"/>
</dbReference>
<protein>
    <submittedName>
        <fullName evidence="2">Ethanolamine utilization protein EutJ</fullName>
    </submittedName>
    <submittedName>
        <fullName evidence="3">Type IV pilus assembly protein PilM</fullName>
    </submittedName>
</protein>
<dbReference type="InterPro" id="IPR003494">
    <property type="entry name" value="SHS2_FtsA"/>
</dbReference>
<keyword evidence="5" id="KW-1185">Reference proteome</keyword>
<dbReference type="PIRSF" id="PIRSF019169">
    <property type="entry name" value="PilM"/>
    <property type="match status" value="1"/>
</dbReference>
<evidence type="ECO:0000313" key="4">
    <source>
        <dbReference type="Proteomes" id="UP000255108"/>
    </source>
</evidence>
<evidence type="ECO:0000313" key="3">
    <source>
        <dbReference type="EMBL" id="TCU82205.1"/>
    </source>
</evidence>
<dbReference type="PANTHER" id="PTHR32432">
    <property type="entry name" value="CELL DIVISION PROTEIN FTSA-RELATED"/>
    <property type="match status" value="1"/>
</dbReference>
<dbReference type="NCBIfam" id="TIGR01175">
    <property type="entry name" value="pilM"/>
    <property type="match status" value="1"/>
</dbReference>
<organism evidence="2 4">
    <name type="scientific">Iodobacter fluviatilis</name>
    <dbReference type="NCBI Taxonomy" id="537"/>
    <lineage>
        <taxon>Bacteria</taxon>
        <taxon>Pseudomonadati</taxon>
        <taxon>Pseudomonadota</taxon>
        <taxon>Betaproteobacteria</taxon>
        <taxon>Neisseriales</taxon>
        <taxon>Chitinibacteraceae</taxon>
        <taxon>Iodobacter</taxon>
    </lineage>
</organism>
<sequence length="357" mass="38862">MNLDFLKPKAPALIGVDISSSSVKMVELSLSGTTYSLDRYVIELLPKDAVTDGNIANMDVVVEAVRRAWRQMGSKIKNVSVALPAAAVITKKILVPSGLTERELEMQVETEANQYIPFSLDEVNLDFQVLGVSPVAPDEEEVLIAAAKKEKVDERVAVIEAAGLRAVVLDVESYATQAAFELMQPQLPNNGENQIVAVVDIGATAMHMNIFKDGQSIYSRDQAYAGNQLTQEIQRKFNMSSDEAEQAKKHGGLPENYEPEVLQPFIDTLALEISRSLQFFYTSSNYNSVDHILLAGGCSAIYGLDDAVSSRTNVSSAMRANPFQGMATGKVRGKQVQLDAPSLLIACGLAMRRFDPS</sequence>
<dbReference type="InterPro" id="IPR005883">
    <property type="entry name" value="PilM"/>
</dbReference>
<feature type="domain" description="SHS2" evidence="1">
    <location>
        <begin position="13"/>
        <end position="180"/>
    </location>
</feature>
<evidence type="ECO:0000259" key="1">
    <source>
        <dbReference type="SMART" id="SM00842"/>
    </source>
</evidence>
<reference evidence="2 4" key="1">
    <citation type="submission" date="2018-06" db="EMBL/GenBank/DDBJ databases">
        <authorList>
            <consortium name="Pathogen Informatics"/>
            <person name="Doyle S."/>
        </authorList>
    </citation>
    <scope>NUCLEOTIDE SEQUENCE [LARGE SCALE GENOMIC DNA]</scope>
    <source>
        <strain evidence="2 4">NCTC11159</strain>
    </source>
</reference>
<dbReference type="InterPro" id="IPR043129">
    <property type="entry name" value="ATPase_NBD"/>
</dbReference>